<name>A0A814N826_ADIRI</name>
<comment type="caution">
    <text evidence="1">The sequence shown here is derived from an EMBL/GenBank/DDBJ whole genome shotgun (WGS) entry which is preliminary data.</text>
</comment>
<dbReference type="Proteomes" id="UP000663828">
    <property type="component" value="Unassembled WGS sequence"/>
</dbReference>
<organism evidence="1 2">
    <name type="scientific">Adineta ricciae</name>
    <name type="common">Rotifer</name>
    <dbReference type="NCBI Taxonomy" id="249248"/>
    <lineage>
        <taxon>Eukaryota</taxon>
        <taxon>Metazoa</taxon>
        <taxon>Spiralia</taxon>
        <taxon>Gnathifera</taxon>
        <taxon>Rotifera</taxon>
        <taxon>Eurotatoria</taxon>
        <taxon>Bdelloidea</taxon>
        <taxon>Adinetida</taxon>
        <taxon>Adinetidae</taxon>
        <taxon>Adineta</taxon>
    </lineage>
</organism>
<sequence length="78" mass="8791">MKANHRSLISMIDGLDVYSNTVFNLDSRNSNGLQEKALISDTTTLVDLTVSPSLLFLVQYYDLERTLYGGRRFQDDGS</sequence>
<evidence type="ECO:0000313" key="1">
    <source>
        <dbReference type="EMBL" id="CAF1089734.1"/>
    </source>
</evidence>
<dbReference type="EMBL" id="CAJNOR010001168">
    <property type="protein sequence ID" value="CAF1089734.1"/>
    <property type="molecule type" value="Genomic_DNA"/>
</dbReference>
<gene>
    <name evidence="1" type="ORF">XAT740_LOCUS17770</name>
</gene>
<protein>
    <submittedName>
        <fullName evidence="1">Uncharacterized protein</fullName>
    </submittedName>
</protein>
<dbReference type="AlphaFoldDB" id="A0A814N826"/>
<reference evidence="1" key="1">
    <citation type="submission" date="2021-02" db="EMBL/GenBank/DDBJ databases">
        <authorList>
            <person name="Nowell W R."/>
        </authorList>
    </citation>
    <scope>NUCLEOTIDE SEQUENCE</scope>
</reference>
<keyword evidence="2" id="KW-1185">Reference proteome</keyword>
<accession>A0A814N826</accession>
<evidence type="ECO:0000313" key="2">
    <source>
        <dbReference type="Proteomes" id="UP000663828"/>
    </source>
</evidence>
<proteinExistence type="predicted"/>